<organism evidence="1 2">
    <name type="scientific">Potamilus streckersoni</name>
    <dbReference type="NCBI Taxonomy" id="2493646"/>
    <lineage>
        <taxon>Eukaryota</taxon>
        <taxon>Metazoa</taxon>
        <taxon>Spiralia</taxon>
        <taxon>Lophotrochozoa</taxon>
        <taxon>Mollusca</taxon>
        <taxon>Bivalvia</taxon>
        <taxon>Autobranchia</taxon>
        <taxon>Heteroconchia</taxon>
        <taxon>Palaeoheterodonta</taxon>
        <taxon>Unionida</taxon>
        <taxon>Unionoidea</taxon>
        <taxon>Unionidae</taxon>
        <taxon>Ambleminae</taxon>
        <taxon>Lampsilini</taxon>
        <taxon>Potamilus</taxon>
    </lineage>
</organism>
<evidence type="ECO:0000313" key="1">
    <source>
        <dbReference type="EMBL" id="KAK3608041.1"/>
    </source>
</evidence>
<dbReference type="AlphaFoldDB" id="A0AAE0WB25"/>
<keyword evidence="2" id="KW-1185">Reference proteome</keyword>
<gene>
    <name evidence="1" type="ORF">CHS0354_031027</name>
</gene>
<evidence type="ECO:0000313" key="2">
    <source>
        <dbReference type="Proteomes" id="UP001195483"/>
    </source>
</evidence>
<proteinExistence type="predicted"/>
<reference evidence="1" key="3">
    <citation type="submission" date="2023-05" db="EMBL/GenBank/DDBJ databases">
        <authorList>
            <person name="Smith C.H."/>
        </authorList>
    </citation>
    <scope>NUCLEOTIDE SEQUENCE</scope>
    <source>
        <strain evidence="1">CHS0354</strain>
        <tissue evidence="1">Mantle</tissue>
    </source>
</reference>
<accession>A0AAE0WB25</accession>
<comment type="caution">
    <text evidence="1">The sequence shown here is derived from an EMBL/GenBank/DDBJ whole genome shotgun (WGS) entry which is preliminary data.</text>
</comment>
<reference evidence="1" key="2">
    <citation type="journal article" date="2021" name="Genome Biol. Evol.">
        <title>Developing a high-quality reference genome for a parasitic bivalve with doubly uniparental inheritance (Bivalvia: Unionida).</title>
        <authorList>
            <person name="Smith C.H."/>
        </authorList>
    </citation>
    <scope>NUCLEOTIDE SEQUENCE</scope>
    <source>
        <strain evidence="1">CHS0354</strain>
        <tissue evidence="1">Mantle</tissue>
    </source>
</reference>
<dbReference type="EMBL" id="JAEAOA010001852">
    <property type="protein sequence ID" value="KAK3608041.1"/>
    <property type="molecule type" value="Genomic_DNA"/>
</dbReference>
<name>A0AAE0WB25_9BIVA</name>
<dbReference type="Proteomes" id="UP001195483">
    <property type="component" value="Unassembled WGS sequence"/>
</dbReference>
<sequence>MKTVRHYGVPEKVVEVLQSIYSHTSCQVIHNNTHSPALSSALLYSHRLGRQIGCSLSLFN</sequence>
<reference evidence="1" key="1">
    <citation type="journal article" date="2021" name="Genome Biol. Evol.">
        <title>A High-Quality Reference Genome for a Parasitic Bivalve with Doubly Uniparental Inheritance (Bivalvia: Unionida).</title>
        <authorList>
            <person name="Smith C.H."/>
        </authorList>
    </citation>
    <scope>NUCLEOTIDE SEQUENCE</scope>
    <source>
        <strain evidence="1">CHS0354</strain>
    </source>
</reference>
<protein>
    <submittedName>
        <fullName evidence="1">Uncharacterized protein</fullName>
    </submittedName>
</protein>